<dbReference type="InterPro" id="IPR000182">
    <property type="entry name" value="GNAT_dom"/>
</dbReference>
<accession>A0AAJ4Z8Y0</accession>
<keyword evidence="1" id="KW-0808">Transferase</keyword>
<dbReference type="Proteomes" id="UP000254589">
    <property type="component" value="Unassembled WGS sequence"/>
</dbReference>
<proteinExistence type="predicted"/>
<dbReference type="SUPFAM" id="SSF55729">
    <property type="entry name" value="Acyl-CoA N-acyltransferases (Nat)"/>
    <property type="match status" value="1"/>
</dbReference>
<evidence type="ECO:0000313" key="6">
    <source>
        <dbReference type="Proteomes" id="UP000035086"/>
    </source>
</evidence>
<dbReference type="Gene3D" id="3.40.630.30">
    <property type="match status" value="1"/>
</dbReference>
<keyword evidence="2" id="KW-0012">Acyltransferase</keyword>
<evidence type="ECO:0000256" key="1">
    <source>
        <dbReference type="ARBA" id="ARBA00022679"/>
    </source>
</evidence>
<dbReference type="InterPro" id="IPR050680">
    <property type="entry name" value="YpeA/RimI_acetyltransf"/>
</dbReference>
<dbReference type="InterPro" id="IPR016181">
    <property type="entry name" value="Acyl_CoA_acyltransferase"/>
</dbReference>
<dbReference type="AlphaFoldDB" id="A0AAJ4Z8Y0"/>
<evidence type="ECO:0000256" key="2">
    <source>
        <dbReference type="ARBA" id="ARBA00023315"/>
    </source>
</evidence>
<protein>
    <submittedName>
        <fullName evidence="5">Predicted acetyltransferase</fullName>
    </submittedName>
</protein>
<dbReference type="EMBL" id="UGSJ01000001">
    <property type="protein sequence ID" value="SUA88960.1"/>
    <property type="molecule type" value="Genomic_DNA"/>
</dbReference>
<sequence length="203" mass="22500">MNRPLVVQPATLQDAAQIAALHDHSWQAIYAHVLPIGDVRSHLVEAHVKLWRDRLMRADDPALRIWKACPDATDGPLAGFVCALSGADGILLDNLHVAPAWQGRGIGRALFARARDWARVLDSNAALYLWTLAQNVKARRFYERLGGVAGTVHPIAISPGIEVPALRYVWRPERRDATQRTAIRKARNVRDDARGRAPLEGHA</sequence>
<dbReference type="PROSITE" id="PS51186">
    <property type="entry name" value="GNAT"/>
    <property type="match status" value="1"/>
</dbReference>
<dbReference type="KEGG" id="ppul:RO07_18980"/>
<evidence type="ECO:0000313" key="7">
    <source>
        <dbReference type="Proteomes" id="UP000254589"/>
    </source>
</evidence>
<reference evidence="5 7" key="3">
    <citation type="submission" date="2018-06" db="EMBL/GenBank/DDBJ databases">
        <authorList>
            <consortium name="Pathogen Informatics"/>
            <person name="Doyle S."/>
        </authorList>
    </citation>
    <scope>NUCLEOTIDE SEQUENCE [LARGE SCALE GENOMIC DNA]</scope>
    <source>
        <strain evidence="5 7">NCTC13159</strain>
    </source>
</reference>
<dbReference type="CDD" id="cd04301">
    <property type="entry name" value="NAT_SF"/>
    <property type="match status" value="1"/>
</dbReference>
<dbReference type="RefSeq" id="WP_052267193.1">
    <property type="nucleotide sequence ID" value="NZ_CP010310.2"/>
</dbReference>
<evidence type="ECO:0000313" key="5">
    <source>
        <dbReference type="EMBL" id="SUA88960.1"/>
    </source>
</evidence>
<feature type="domain" description="N-acetyltransferase" evidence="3">
    <location>
        <begin position="5"/>
        <end position="173"/>
    </location>
</feature>
<reference evidence="4" key="2">
    <citation type="submission" date="2016-11" db="EMBL/GenBank/DDBJ databases">
        <title>Complete Genome Sequencing of Pandoraea pulmonicola DSM 16583.</title>
        <authorList>
            <person name="Chan K.-G."/>
        </authorList>
    </citation>
    <scope>NUCLEOTIDE SEQUENCE</scope>
    <source>
        <strain evidence="4">DSM 16583</strain>
    </source>
</reference>
<dbReference type="Proteomes" id="UP000035086">
    <property type="component" value="Chromosome"/>
</dbReference>
<dbReference type="PANTHER" id="PTHR43420">
    <property type="entry name" value="ACETYLTRANSFERASE"/>
    <property type="match status" value="1"/>
</dbReference>
<keyword evidence="6" id="KW-1185">Reference proteome</keyword>
<organism evidence="5 7">
    <name type="scientific">Pandoraea pulmonicola</name>
    <dbReference type="NCBI Taxonomy" id="93221"/>
    <lineage>
        <taxon>Bacteria</taxon>
        <taxon>Pseudomonadati</taxon>
        <taxon>Pseudomonadota</taxon>
        <taxon>Betaproteobacteria</taxon>
        <taxon>Burkholderiales</taxon>
        <taxon>Burkholderiaceae</taxon>
        <taxon>Pandoraea</taxon>
    </lineage>
</organism>
<evidence type="ECO:0000259" key="3">
    <source>
        <dbReference type="PROSITE" id="PS51186"/>
    </source>
</evidence>
<reference evidence="6" key="1">
    <citation type="submission" date="2014-12" db="EMBL/GenBank/DDBJ databases">
        <title>Complete Genome Sequencing of Pandoraea pulmonicola DSM 16583.</title>
        <authorList>
            <person name="Chan K.-G."/>
        </authorList>
    </citation>
    <scope>NUCLEOTIDE SEQUENCE [LARGE SCALE GENOMIC DNA]</scope>
    <source>
        <strain evidence="6">DSM 16583</strain>
    </source>
</reference>
<dbReference type="EMBL" id="CP010310">
    <property type="protein sequence ID" value="APD13441.1"/>
    <property type="molecule type" value="Genomic_DNA"/>
</dbReference>
<name>A0AAJ4Z8Y0_PANPU</name>
<gene>
    <name evidence="5" type="ORF">NCTC13159_00415</name>
    <name evidence="4" type="ORF">RO07_18980</name>
</gene>
<dbReference type="GO" id="GO:0016747">
    <property type="term" value="F:acyltransferase activity, transferring groups other than amino-acyl groups"/>
    <property type="evidence" value="ECO:0007669"/>
    <property type="project" value="InterPro"/>
</dbReference>
<dbReference type="Pfam" id="PF00583">
    <property type="entry name" value="Acetyltransf_1"/>
    <property type="match status" value="1"/>
</dbReference>
<evidence type="ECO:0000313" key="4">
    <source>
        <dbReference type="EMBL" id="APD13441.1"/>
    </source>
</evidence>